<keyword evidence="1" id="KW-0732">Signal</keyword>
<evidence type="ECO:0000313" key="3">
    <source>
        <dbReference type="EMBL" id="CAE7454290.1"/>
    </source>
</evidence>
<evidence type="ECO:0000259" key="2">
    <source>
        <dbReference type="Pfam" id="PF13475"/>
    </source>
</evidence>
<reference evidence="3" key="1">
    <citation type="submission" date="2021-02" db="EMBL/GenBank/DDBJ databases">
        <authorList>
            <person name="Dougan E. K."/>
            <person name="Rhodes N."/>
            <person name="Thang M."/>
            <person name="Chan C."/>
        </authorList>
    </citation>
    <scope>NUCLEOTIDE SEQUENCE</scope>
</reference>
<dbReference type="InterPro" id="IPR025197">
    <property type="entry name" value="DUF4116"/>
</dbReference>
<comment type="caution">
    <text evidence="3">The sequence shown here is derived from an EMBL/GenBank/DDBJ whole genome shotgun (WGS) entry which is preliminary data.</text>
</comment>
<dbReference type="Pfam" id="PF13475">
    <property type="entry name" value="DUF4116"/>
    <property type="match status" value="1"/>
</dbReference>
<feature type="signal peptide" evidence="1">
    <location>
        <begin position="1"/>
        <end position="21"/>
    </location>
</feature>
<feature type="domain" description="DUF4116" evidence="2">
    <location>
        <begin position="74"/>
        <end position="120"/>
    </location>
</feature>
<accession>A0A812RUM2</accession>
<gene>
    <name evidence="3" type="ORF">SNAT2548_LOCUS24951</name>
</gene>
<keyword evidence="4" id="KW-1185">Reference proteome</keyword>
<dbReference type="Proteomes" id="UP000604046">
    <property type="component" value="Unassembled WGS sequence"/>
</dbReference>
<proteinExistence type="predicted"/>
<dbReference type="AlphaFoldDB" id="A0A812RUM2"/>
<sequence>MARPALKALLCLAVAVQVCQRFLPAFVTGAPAPAERLRATSVAMRSRKFRKRDLELFMTPSAMQEASEEERDSEEFVAENIEGDPRGFAHASQRLRSDRDFIKKMVRINPRVMDYMDEDFYADYPFIKELRLHAQALGYGGAQINMGKANPGFWGRGKRNPAMLRQEPTKQWLRKKKKMIEEYESRTGETA</sequence>
<evidence type="ECO:0000313" key="4">
    <source>
        <dbReference type="Proteomes" id="UP000604046"/>
    </source>
</evidence>
<dbReference type="EMBL" id="CAJNDS010002375">
    <property type="protein sequence ID" value="CAE7454290.1"/>
    <property type="molecule type" value="Genomic_DNA"/>
</dbReference>
<feature type="chain" id="PRO_5032521482" description="DUF4116 domain-containing protein" evidence="1">
    <location>
        <begin position="22"/>
        <end position="191"/>
    </location>
</feature>
<name>A0A812RUM2_9DINO</name>
<protein>
    <recommendedName>
        <fullName evidence="2">DUF4116 domain-containing protein</fullName>
    </recommendedName>
</protein>
<dbReference type="OrthoDB" id="10318081at2759"/>
<evidence type="ECO:0000256" key="1">
    <source>
        <dbReference type="SAM" id="SignalP"/>
    </source>
</evidence>
<organism evidence="3 4">
    <name type="scientific">Symbiodinium natans</name>
    <dbReference type="NCBI Taxonomy" id="878477"/>
    <lineage>
        <taxon>Eukaryota</taxon>
        <taxon>Sar</taxon>
        <taxon>Alveolata</taxon>
        <taxon>Dinophyceae</taxon>
        <taxon>Suessiales</taxon>
        <taxon>Symbiodiniaceae</taxon>
        <taxon>Symbiodinium</taxon>
    </lineage>
</organism>